<protein>
    <submittedName>
        <fullName evidence="1">Uncharacterized protein</fullName>
    </submittedName>
</protein>
<organism evidence="1">
    <name type="scientific">Heliothis virescens ascovirus 3j</name>
    <dbReference type="NCBI Taxonomy" id="1561067"/>
    <lineage>
        <taxon>Viruses</taxon>
        <taxon>Varidnaviria</taxon>
        <taxon>Bamfordvirae</taxon>
        <taxon>Nucleocytoviricota</taxon>
        <taxon>Megaviricetes</taxon>
        <taxon>Pimascovirales</taxon>
        <taxon>Pimascovirales incertae sedis</taxon>
        <taxon>Ascoviridae</taxon>
        <taxon>Ascovirus</taxon>
    </lineage>
</organism>
<sequence length="84" mass="9748">MSRIMADKFTKTSGIKCHSELLLKLYEAINRGRAYDLMYYDVLCELGTCAVESATIVERSIRERFASHHTKHGGFYKFCNKETY</sequence>
<evidence type="ECO:0000313" key="1">
    <source>
        <dbReference type="EMBL" id="BBB16643.1"/>
    </source>
</evidence>
<proteinExistence type="predicted"/>
<reference evidence="1" key="1">
    <citation type="submission" date="2017-10" db="EMBL/GenBank/DDBJ databases">
        <title>Ascovirus isolated from Spodoptera litura (Noctuidae: Lepidoptera) transmitted by generalist endoparasitoid Meteorus pulchricornis (Braconidae: Hymenoptera).</title>
        <authorList>
            <person name="Arai E."/>
            <person name="Ishii K."/>
            <person name="Ishii H."/>
            <person name="Kunimi Y."/>
            <person name="Inoue M.N."/>
            <person name="Makiyama N."/>
            <person name="Sagawa S."/>
            <person name="Nakai M."/>
        </authorList>
    </citation>
    <scope>NUCLEOTIDE SEQUENCE [LARGE SCALE GENOMIC DNA]</scope>
    <source>
        <strain evidence="1">ENT01</strain>
    </source>
</reference>
<name>A0A2Z5UZV2_9VIRU</name>
<dbReference type="Proteomes" id="UP000317522">
    <property type="component" value="Segment"/>
</dbReference>
<dbReference type="EMBL" id="LC332918">
    <property type="protein sequence ID" value="BBB16643.1"/>
    <property type="molecule type" value="Genomic_DNA"/>
</dbReference>
<accession>A0A2Z5UZV2</accession>